<dbReference type="AlphaFoldDB" id="A0A0N4VIJ9"/>
<organism evidence="3">
    <name type="scientific">Enterobius vermicularis</name>
    <name type="common">Human pinworm</name>
    <dbReference type="NCBI Taxonomy" id="51028"/>
    <lineage>
        <taxon>Eukaryota</taxon>
        <taxon>Metazoa</taxon>
        <taxon>Ecdysozoa</taxon>
        <taxon>Nematoda</taxon>
        <taxon>Chromadorea</taxon>
        <taxon>Rhabditida</taxon>
        <taxon>Spirurina</taxon>
        <taxon>Oxyuridomorpha</taxon>
        <taxon>Oxyuroidea</taxon>
        <taxon>Oxyuridae</taxon>
        <taxon>Enterobius</taxon>
    </lineage>
</organism>
<evidence type="ECO:0000313" key="2">
    <source>
        <dbReference type="Proteomes" id="UP000274131"/>
    </source>
</evidence>
<accession>A0A0N4VIJ9</accession>
<dbReference type="EMBL" id="UXUI01010448">
    <property type="protein sequence ID" value="VDD95244.1"/>
    <property type="molecule type" value="Genomic_DNA"/>
</dbReference>
<reference evidence="1 2" key="2">
    <citation type="submission" date="2018-10" db="EMBL/GenBank/DDBJ databases">
        <authorList>
            <consortium name="Pathogen Informatics"/>
        </authorList>
    </citation>
    <scope>NUCLEOTIDE SEQUENCE [LARGE SCALE GENOMIC DNA]</scope>
</reference>
<gene>
    <name evidence="1" type="ORF">EVEC_LOCUS9995</name>
</gene>
<proteinExistence type="predicted"/>
<evidence type="ECO:0000313" key="1">
    <source>
        <dbReference type="EMBL" id="VDD95244.1"/>
    </source>
</evidence>
<reference evidence="3" key="1">
    <citation type="submission" date="2017-02" db="UniProtKB">
        <authorList>
            <consortium name="WormBaseParasite"/>
        </authorList>
    </citation>
    <scope>IDENTIFICATION</scope>
</reference>
<dbReference type="WBParaSite" id="EVEC_0001065201-mRNA-1">
    <property type="protein sequence ID" value="EVEC_0001065201-mRNA-1"/>
    <property type="gene ID" value="EVEC_0001065201"/>
</dbReference>
<name>A0A0N4VIJ9_ENTVE</name>
<dbReference type="Proteomes" id="UP000274131">
    <property type="component" value="Unassembled WGS sequence"/>
</dbReference>
<keyword evidence="2" id="KW-1185">Reference proteome</keyword>
<protein>
    <submittedName>
        <fullName evidence="1 3">Uncharacterized protein</fullName>
    </submittedName>
</protein>
<evidence type="ECO:0000313" key="3">
    <source>
        <dbReference type="WBParaSite" id="EVEC_0001065201-mRNA-1"/>
    </source>
</evidence>
<sequence>MTKKRFEWKAMGKLWRREEEQAITEENVETGC</sequence>